<dbReference type="InterPro" id="IPR037294">
    <property type="entry name" value="ABC_BtuC-like"/>
</dbReference>
<evidence type="ECO:0000256" key="6">
    <source>
        <dbReference type="ARBA" id="ARBA00022989"/>
    </source>
</evidence>
<comment type="similarity">
    <text evidence="2">Belongs to the binding-protein-dependent transport system permease family. FecCD subfamily.</text>
</comment>
<organism evidence="9 10">
    <name type="scientific">Geochorda subterranea</name>
    <dbReference type="NCBI Taxonomy" id="3109564"/>
    <lineage>
        <taxon>Bacteria</taxon>
        <taxon>Bacillati</taxon>
        <taxon>Bacillota</taxon>
        <taxon>Limnochordia</taxon>
        <taxon>Limnochordales</taxon>
        <taxon>Geochordaceae</taxon>
        <taxon>Geochorda</taxon>
    </lineage>
</organism>
<feature type="transmembrane region" description="Helical" evidence="8">
    <location>
        <begin position="101"/>
        <end position="120"/>
    </location>
</feature>
<evidence type="ECO:0000256" key="4">
    <source>
        <dbReference type="ARBA" id="ARBA00022475"/>
    </source>
</evidence>
<protein>
    <submittedName>
        <fullName evidence="9">Iron chelate uptake ABC transporter family permease subunit</fullName>
    </submittedName>
</protein>
<evidence type="ECO:0000256" key="8">
    <source>
        <dbReference type="SAM" id="Phobius"/>
    </source>
</evidence>
<evidence type="ECO:0000313" key="10">
    <source>
        <dbReference type="Proteomes" id="UP001333102"/>
    </source>
</evidence>
<feature type="transmembrane region" description="Helical" evidence="8">
    <location>
        <begin position="36"/>
        <end position="55"/>
    </location>
</feature>
<evidence type="ECO:0000256" key="7">
    <source>
        <dbReference type="ARBA" id="ARBA00023136"/>
    </source>
</evidence>
<keyword evidence="6 8" id="KW-1133">Transmembrane helix</keyword>
<evidence type="ECO:0000256" key="1">
    <source>
        <dbReference type="ARBA" id="ARBA00004651"/>
    </source>
</evidence>
<sequence>MRVRGRLVAVAVVAAALVAVYVLVGLTGSYALSRRVVKMAAVALVASSVAPATIIFQTMTHNRILAPSIIGMDSLYLLTQTATVFFLGATHLAWADARVNFVIASALMLLFALGLYRLFVVRGEHHLYFILLVGIVLGTLFQSLVSFLQMLIDPNEFLVVQGRMFAGFNNVPVELLGVAAGAVLLMAIWMLPTLRYLDVLALGRDHAVNLGVDYPALTRRLWVAVSVLVAVSTALVGPITFLGLLMANLAQELLATYRRTVLMAGATLLSVAALAGAVLVVERVLGFSTTVSVIVNLAGSAYFLHLILKEHPA</sequence>
<dbReference type="PANTHER" id="PTHR30472:SF19">
    <property type="entry name" value="PETROBACTIN IMPORT SYSTEM PERMEASE PROTEIN YCLO"/>
    <property type="match status" value="1"/>
</dbReference>
<dbReference type="EMBL" id="CP141614">
    <property type="protein sequence ID" value="WRP14299.1"/>
    <property type="molecule type" value="Genomic_DNA"/>
</dbReference>
<evidence type="ECO:0000313" key="9">
    <source>
        <dbReference type="EMBL" id="WRP14299.1"/>
    </source>
</evidence>
<gene>
    <name evidence="9" type="ORF">VLY81_12880</name>
</gene>
<feature type="transmembrane region" description="Helical" evidence="8">
    <location>
        <begin position="287"/>
        <end position="308"/>
    </location>
</feature>
<dbReference type="PANTHER" id="PTHR30472">
    <property type="entry name" value="FERRIC ENTEROBACTIN TRANSPORT SYSTEM PERMEASE PROTEIN"/>
    <property type="match status" value="1"/>
</dbReference>
<evidence type="ECO:0000256" key="2">
    <source>
        <dbReference type="ARBA" id="ARBA00007935"/>
    </source>
</evidence>
<feature type="transmembrane region" description="Helical" evidence="8">
    <location>
        <begin position="75"/>
        <end position="94"/>
    </location>
</feature>
<dbReference type="SUPFAM" id="SSF81345">
    <property type="entry name" value="ABC transporter involved in vitamin B12 uptake, BtuC"/>
    <property type="match status" value="1"/>
</dbReference>
<feature type="transmembrane region" description="Helical" evidence="8">
    <location>
        <begin position="261"/>
        <end position="281"/>
    </location>
</feature>
<feature type="transmembrane region" description="Helical" evidence="8">
    <location>
        <begin position="6"/>
        <end position="24"/>
    </location>
</feature>
<keyword evidence="3" id="KW-0813">Transport</keyword>
<name>A0ABZ1BNK3_9FIRM</name>
<keyword evidence="4" id="KW-1003">Cell membrane</keyword>
<dbReference type="InterPro" id="IPR000522">
    <property type="entry name" value="ABC_transptr_permease_BtuC"/>
</dbReference>
<keyword evidence="7 8" id="KW-0472">Membrane</keyword>
<dbReference type="Pfam" id="PF01032">
    <property type="entry name" value="FecCD"/>
    <property type="match status" value="1"/>
</dbReference>
<reference evidence="10" key="1">
    <citation type="submission" date="2023-12" db="EMBL/GenBank/DDBJ databases">
        <title>Novel isolates from deep terrestrial aquifers shed light on the physiology and ecology of the class Limnochordia.</title>
        <authorList>
            <person name="Karnachuk O.V."/>
            <person name="Lukina A.P."/>
            <person name="Avakyan M.R."/>
            <person name="Kadnikov V."/>
            <person name="Begmatov S."/>
            <person name="Beletsky A.V."/>
            <person name="Mardanov A.V."/>
            <person name="Ravin N.V."/>
        </authorList>
    </citation>
    <scope>NUCLEOTIDE SEQUENCE [LARGE SCALE GENOMIC DNA]</scope>
    <source>
        <strain evidence="10">LN</strain>
    </source>
</reference>
<dbReference type="Gene3D" id="1.10.3470.10">
    <property type="entry name" value="ABC transporter involved in vitamin B12 uptake, BtuC"/>
    <property type="match status" value="1"/>
</dbReference>
<keyword evidence="10" id="KW-1185">Reference proteome</keyword>
<comment type="subcellular location">
    <subcellularLocation>
        <location evidence="1">Cell membrane</location>
        <topology evidence="1">Multi-pass membrane protein</topology>
    </subcellularLocation>
</comment>
<evidence type="ECO:0000256" key="3">
    <source>
        <dbReference type="ARBA" id="ARBA00022448"/>
    </source>
</evidence>
<feature type="transmembrane region" description="Helical" evidence="8">
    <location>
        <begin position="173"/>
        <end position="191"/>
    </location>
</feature>
<dbReference type="Proteomes" id="UP001333102">
    <property type="component" value="Chromosome"/>
</dbReference>
<feature type="transmembrane region" description="Helical" evidence="8">
    <location>
        <begin position="126"/>
        <end position="152"/>
    </location>
</feature>
<keyword evidence="5 8" id="KW-0812">Transmembrane</keyword>
<accession>A0ABZ1BNK3</accession>
<dbReference type="RefSeq" id="WP_324668609.1">
    <property type="nucleotide sequence ID" value="NZ_CP141614.1"/>
</dbReference>
<feature type="transmembrane region" description="Helical" evidence="8">
    <location>
        <begin position="221"/>
        <end position="249"/>
    </location>
</feature>
<proteinExistence type="inferred from homology"/>
<evidence type="ECO:0000256" key="5">
    <source>
        <dbReference type="ARBA" id="ARBA00022692"/>
    </source>
</evidence>